<protein>
    <submittedName>
        <fullName evidence="3">FecR domain-containing protein</fullName>
    </submittedName>
</protein>
<accession>A0ABV4X1W6</accession>
<proteinExistence type="predicted"/>
<dbReference type="Proteomes" id="UP001576774">
    <property type="component" value="Unassembled WGS sequence"/>
</dbReference>
<organism evidence="3 4">
    <name type="scientific">Floridaenema aerugineum BLCC-F46</name>
    <dbReference type="NCBI Taxonomy" id="3153654"/>
    <lineage>
        <taxon>Bacteria</taxon>
        <taxon>Bacillati</taxon>
        <taxon>Cyanobacteriota</taxon>
        <taxon>Cyanophyceae</taxon>
        <taxon>Oscillatoriophycideae</taxon>
        <taxon>Aerosakkonematales</taxon>
        <taxon>Aerosakkonemataceae</taxon>
        <taxon>Floridanema</taxon>
        <taxon>Floridanema aerugineum</taxon>
    </lineage>
</organism>
<dbReference type="EMBL" id="JBHFNQ010000062">
    <property type="protein sequence ID" value="MFB2876760.1"/>
    <property type="molecule type" value="Genomic_DNA"/>
</dbReference>
<evidence type="ECO:0000313" key="3">
    <source>
        <dbReference type="EMBL" id="MFB2876760.1"/>
    </source>
</evidence>
<name>A0ABV4X1W6_9CYAN</name>
<comment type="caution">
    <text evidence="3">The sequence shown here is derived from an EMBL/GenBank/DDBJ whole genome shotgun (WGS) entry which is preliminary data.</text>
</comment>
<evidence type="ECO:0000313" key="4">
    <source>
        <dbReference type="Proteomes" id="UP001576774"/>
    </source>
</evidence>
<dbReference type="InterPro" id="IPR006860">
    <property type="entry name" value="FecR"/>
</dbReference>
<sequence>MSQKFILLLGVIVWGIIAFSLPNAVRAQTPLTRALVESIRNLVRLIPQNQGGRPARIYDRVSPGDSLATGPESLAELRFNDGSLARIGQQAVFLFLPNTRTFRLNNGTMLLLIPPGRGETRVQTPNARAGIRGSALFVRYIPNTNTTIVGALTDSNIEVFNNSGSQREGLRAGQLAVIEKDRITGIYDFDLKTFYETSELTRGLNLTELTNQVPTDPARAQVQAETSTALAAQPPITGRGILETPAFVRLPTNISNPYQVVLRCAASGVAGKQESRAVDESFQLQISFSPAVSSGNTSNCDLSLAFDESKIILPEPNLPFPNNSPIDRNPLESFPPVEAGEVLFNQSPTPPPPAPPVEPPPPPAPPPPAPPVEAPPPPAPPPPAPPPPAPPPPAPPPPLPPPPLPPAPAPPPPAPPPPAPPPPAPPVEPPPAPAPPLPAPPVEPPPAPVPPPPPPAPPPPAPPPPAPPIEPPPPAPPIEPPPPVPPPPAPPPPAPPIEPPPPVPPPPAPPPPAPPIEPPPPVPPPPAPPIEPPPPAPPVEPPPAPAPPLPAPPIEPPPPVPPPPAPPPPAPPPPAPPPPAPPPRPEA</sequence>
<keyword evidence="4" id="KW-1185">Reference proteome</keyword>
<feature type="compositionally biased region" description="Pro residues" evidence="1">
    <location>
        <begin position="348"/>
        <end position="587"/>
    </location>
</feature>
<gene>
    <name evidence="3" type="ORF">ACE1CC_07685</name>
</gene>
<feature type="region of interest" description="Disordered" evidence="1">
    <location>
        <begin position="342"/>
        <end position="587"/>
    </location>
</feature>
<dbReference type="Pfam" id="PF04773">
    <property type="entry name" value="FecR"/>
    <property type="match status" value="1"/>
</dbReference>
<evidence type="ECO:0000259" key="2">
    <source>
        <dbReference type="Pfam" id="PF04773"/>
    </source>
</evidence>
<feature type="domain" description="FecR protein" evidence="2">
    <location>
        <begin position="66"/>
        <end position="142"/>
    </location>
</feature>
<reference evidence="3 4" key="1">
    <citation type="submission" date="2024-09" db="EMBL/GenBank/DDBJ databases">
        <title>Floridaenema gen nov. (Aerosakkonemataceae, Aerosakkonematales ord. nov., Cyanobacteria) from benthic tropical and subtropical fresh waters, with the description of four new species.</title>
        <authorList>
            <person name="Moretto J.A."/>
            <person name="Berthold D.E."/>
            <person name="Lefler F.W."/>
            <person name="Huang I.-S."/>
            <person name="Laughinghouse H. IV."/>
        </authorList>
    </citation>
    <scope>NUCLEOTIDE SEQUENCE [LARGE SCALE GENOMIC DNA]</scope>
    <source>
        <strain evidence="3 4">BLCC-F46</strain>
    </source>
</reference>
<evidence type="ECO:0000256" key="1">
    <source>
        <dbReference type="SAM" id="MobiDB-lite"/>
    </source>
</evidence>
<dbReference type="PRINTS" id="PR01217">
    <property type="entry name" value="PRICHEXTENSN"/>
</dbReference>